<dbReference type="InterPro" id="IPR040758">
    <property type="entry name" value="PrmC_N"/>
</dbReference>
<keyword evidence="2 5" id="KW-0808">Transferase</keyword>
<dbReference type="Gene3D" id="1.10.8.10">
    <property type="entry name" value="DNA helicase RuvA subunit, C-terminal domain"/>
    <property type="match status" value="1"/>
</dbReference>
<dbReference type="InterPro" id="IPR007848">
    <property type="entry name" value="Small_mtfrase_dom"/>
</dbReference>
<dbReference type="Pfam" id="PF05175">
    <property type="entry name" value="MTS"/>
    <property type="match status" value="1"/>
</dbReference>
<dbReference type="HAMAP" id="MF_02126">
    <property type="entry name" value="RF_methyltr_PrmC"/>
    <property type="match status" value="1"/>
</dbReference>
<sequence length="291" mass="32401">MPNDRTIQEALQWASSFLAERKLEQPVGELLLRHYLQVNRTHFLMMLQEPLSNAVWNQLASDLEQHAQGVPVQHLIGYEVFYGRRFKVNGDVLIPRPETEELVEVVSERAQKLFQERTIQVVDVGTGSGAIAITLALENAQMNVEAIDISPQALKVARENARSLAADVTFIDGDLLSPYVSSKSKVDVIVSNPPYIPVRDEGELAVHVKEHEPHLALFGGEDGLDLYRRFMTELPQVIEATGLVAFEVGIGQAQTVCEMLSTAFPHAMTEIKRDINGKERIVLAYGTMTNS</sequence>
<protein>
    <recommendedName>
        <fullName evidence="5">Release factor glutamine methyltransferase</fullName>
        <shortName evidence="5">RF MTase</shortName>
        <ecNumber evidence="5">2.1.1.297</ecNumber>
    </recommendedName>
    <alternativeName>
        <fullName evidence="5">N5-glutamine methyltransferase PrmC</fullName>
    </alternativeName>
    <alternativeName>
        <fullName evidence="5">Protein-(glutamine-N5) MTase PrmC</fullName>
    </alternativeName>
    <alternativeName>
        <fullName evidence="5">Protein-glutamine N-methyltransferase PrmC</fullName>
    </alternativeName>
</protein>
<comment type="caution">
    <text evidence="5">Lacks conserved residue(s) required for the propagation of feature annotation.</text>
</comment>
<keyword evidence="9" id="KW-1185">Reference proteome</keyword>
<dbReference type="NCBIfam" id="TIGR00536">
    <property type="entry name" value="hemK_fam"/>
    <property type="match status" value="1"/>
</dbReference>
<comment type="catalytic activity">
    <reaction evidence="4 5">
        <text>L-glutaminyl-[peptide chain release factor] + S-adenosyl-L-methionine = N(5)-methyl-L-glutaminyl-[peptide chain release factor] + S-adenosyl-L-homocysteine + H(+)</text>
        <dbReference type="Rhea" id="RHEA:42896"/>
        <dbReference type="Rhea" id="RHEA-COMP:10271"/>
        <dbReference type="Rhea" id="RHEA-COMP:10272"/>
        <dbReference type="ChEBI" id="CHEBI:15378"/>
        <dbReference type="ChEBI" id="CHEBI:30011"/>
        <dbReference type="ChEBI" id="CHEBI:57856"/>
        <dbReference type="ChEBI" id="CHEBI:59789"/>
        <dbReference type="ChEBI" id="CHEBI:61891"/>
        <dbReference type="EC" id="2.1.1.297"/>
    </reaction>
</comment>
<dbReference type="GO" id="GO:0003676">
    <property type="term" value="F:nucleic acid binding"/>
    <property type="evidence" value="ECO:0007669"/>
    <property type="project" value="InterPro"/>
</dbReference>
<proteinExistence type="inferred from homology"/>
<evidence type="ECO:0000259" key="6">
    <source>
        <dbReference type="Pfam" id="PF05175"/>
    </source>
</evidence>
<evidence type="ECO:0000256" key="3">
    <source>
        <dbReference type="ARBA" id="ARBA00022691"/>
    </source>
</evidence>
<comment type="caution">
    <text evidence="8">The sequence shown here is derived from an EMBL/GenBank/DDBJ whole genome shotgun (WGS) entry which is preliminary data.</text>
</comment>
<feature type="binding site" evidence="5">
    <location>
        <position position="192"/>
    </location>
    <ligand>
        <name>S-adenosyl-L-methionine</name>
        <dbReference type="ChEBI" id="CHEBI:59789"/>
    </ligand>
</feature>
<accession>W4QI09</accession>
<keyword evidence="3 5" id="KW-0949">S-adenosyl-L-methionine</keyword>
<feature type="binding site" evidence="5">
    <location>
        <position position="148"/>
    </location>
    <ligand>
        <name>S-adenosyl-L-methionine</name>
        <dbReference type="ChEBI" id="CHEBI:59789"/>
    </ligand>
</feature>
<dbReference type="PANTHER" id="PTHR18895">
    <property type="entry name" value="HEMK METHYLTRANSFERASE"/>
    <property type="match status" value="1"/>
</dbReference>
<name>W4QI09_9BACI</name>
<dbReference type="InterPro" id="IPR019874">
    <property type="entry name" value="RF_methyltr_PrmC"/>
</dbReference>
<evidence type="ECO:0000256" key="1">
    <source>
        <dbReference type="ARBA" id="ARBA00022603"/>
    </source>
</evidence>
<comment type="similarity">
    <text evidence="5">Belongs to the protein N5-glutamine methyltransferase family. PrmC subfamily.</text>
</comment>
<dbReference type="GO" id="GO:0032259">
    <property type="term" value="P:methylation"/>
    <property type="evidence" value="ECO:0007669"/>
    <property type="project" value="UniProtKB-KW"/>
</dbReference>
<organism evidence="8 9">
    <name type="scientific">Halalkalibacter hemicellulosilyticusJCM 9152</name>
    <dbReference type="NCBI Taxonomy" id="1236971"/>
    <lineage>
        <taxon>Bacteria</taxon>
        <taxon>Bacillati</taxon>
        <taxon>Bacillota</taxon>
        <taxon>Bacilli</taxon>
        <taxon>Bacillales</taxon>
        <taxon>Bacillaceae</taxon>
        <taxon>Halalkalibacter</taxon>
    </lineage>
</organism>
<dbReference type="InterPro" id="IPR050320">
    <property type="entry name" value="N5-glutamine_MTase"/>
</dbReference>
<evidence type="ECO:0000313" key="8">
    <source>
        <dbReference type="EMBL" id="GAE31288.1"/>
    </source>
</evidence>
<dbReference type="EMBL" id="BAUU01000018">
    <property type="protein sequence ID" value="GAE31288.1"/>
    <property type="molecule type" value="Genomic_DNA"/>
</dbReference>
<evidence type="ECO:0000256" key="5">
    <source>
        <dbReference type="HAMAP-Rule" id="MF_02126"/>
    </source>
</evidence>
<dbReference type="InterPro" id="IPR002052">
    <property type="entry name" value="DNA_methylase_N6_adenine_CS"/>
</dbReference>
<evidence type="ECO:0000259" key="7">
    <source>
        <dbReference type="Pfam" id="PF17827"/>
    </source>
</evidence>
<keyword evidence="1 5" id="KW-0489">Methyltransferase</keyword>
<dbReference type="NCBIfam" id="TIGR03534">
    <property type="entry name" value="RF_mod_PrmC"/>
    <property type="match status" value="1"/>
</dbReference>
<dbReference type="SUPFAM" id="SSF53335">
    <property type="entry name" value="S-adenosyl-L-methionine-dependent methyltransferases"/>
    <property type="match status" value="1"/>
</dbReference>
<dbReference type="Proteomes" id="UP000018895">
    <property type="component" value="Unassembled WGS sequence"/>
</dbReference>
<dbReference type="AlphaFoldDB" id="W4QI09"/>
<dbReference type="CDD" id="cd02440">
    <property type="entry name" value="AdoMet_MTases"/>
    <property type="match status" value="1"/>
</dbReference>
<evidence type="ECO:0000256" key="4">
    <source>
        <dbReference type="ARBA" id="ARBA00048391"/>
    </source>
</evidence>
<reference evidence="8" key="1">
    <citation type="journal article" date="2014" name="Genome Announc.">
        <title>Draft Genome Sequences of Three Alkaliphilic Bacillus Strains, Bacillus wakoensis JCM 9140T, Bacillus akibai JCM 9157T, and Bacillus hemicellulosilyticus JCM 9152T.</title>
        <authorList>
            <person name="Yuki M."/>
            <person name="Oshima K."/>
            <person name="Suda W."/>
            <person name="Oshida Y."/>
            <person name="Kitamura K."/>
            <person name="Iida T."/>
            <person name="Hattori M."/>
            <person name="Ohkuma M."/>
        </authorList>
    </citation>
    <scope>NUCLEOTIDE SEQUENCE [LARGE SCALE GENOMIC DNA]</scope>
    <source>
        <strain evidence="8">JCM 9152</strain>
    </source>
</reference>
<dbReference type="STRING" id="1236971.JCM9152_2745"/>
<evidence type="ECO:0000256" key="2">
    <source>
        <dbReference type="ARBA" id="ARBA00022679"/>
    </source>
</evidence>
<dbReference type="Gene3D" id="3.40.50.150">
    <property type="entry name" value="Vaccinia Virus protein VP39"/>
    <property type="match status" value="1"/>
</dbReference>
<dbReference type="PROSITE" id="PS00092">
    <property type="entry name" value="N6_MTASE"/>
    <property type="match status" value="1"/>
</dbReference>
<evidence type="ECO:0000313" key="9">
    <source>
        <dbReference type="Proteomes" id="UP000018895"/>
    </source>
</evidence>
<comment type="function">
    <text evidence="5">Methylates the class 1 translation termination release factors RF1/PrfA and RF2/PrfB on the glutamine residue of the universally conserved GGQ motif.</text>
</comment>
<dbReference type="EC" id="2.1.1.297" evidence="5"/>
<feature type="binding site" evidence="5">
    <location>
        <begin position="125"/>
        <end position="129"/>
    </location>
    <ligand>
        <name>S-adenosyl-L-methionine</name>
        <dbReference type="ChEBI" id="CHEBI:59789"/>
    </ligand>
</feature>
<dbReference type="Pfam" id="PF17827">
    <property type="entry name" value="PrmC_N"/>
    <property type="match status" value="1"/>
</dbReference>
<dbReference type="InterPro" id="IPR004556">
    <property type="entry name" value="HemK-like"/>
</dbReference>
<feature type="domain" description="Release factor glutamine methyltransferase N-terminal" evidence="7">
    <location>
        <begin position="9"/>
        <end position="77"/>
    </location>
</feature>
<dbReference type="PANTHER" id="PTHR18895:SF74">
    <property type="entry name" value="MTRF1L RELEASE FACTOR GLUTAMINE METHYLTRANSFERASE"/>
    <property type="match status" value="1"/>
</dbReference>
<dbReference type="OrthoDB" id="9800643at2"/>
<feature type="binding site" evidence="5">
    <location>
        <begin position="192"/>
        <end position="195"/>
    </location>
    <ligand>
        <name>substrate</name>
    </ligand>
</feature>
<dbReference type="RefSeq" id="WP_035344678.1">
    <property type="nucleotide sequence ID" value="NZ_BAUU01000018.1"/>
</dbReference>
<gene>
    <name evidence="5" type="primary">prmC</name>
    <name evidence="8" type="ORF">JCM9152_2745</name>
</gene>
<feature type="domain" description="Methyltransferase small" evidence="6">
    <location>
        <begin position="113"/>
        <end position="196"/>
    </location>
</feature>
<dbReference type="GO" id="GO:0102559">
    <property type="term" value="F:peptide chain release factor N(5)-glutamine methyltransferase activity"/>
    <property type="evidence" value="ECO:0007669"/>
    <property type="project" value="UniProtKB-EC"/>
</dbReference>
<dbReference type="InterPro" id="IPR029063">
    <property type="entry name" value="SAM-dependent_MTases_sf"/>
</dbReference>